<proteinExistence type="inferred from homology"/>
<dbReference type="EMBL" id="QWLB01000003">
    <property type="protein sequence ID" value="RIH93700.1"/>
    <property type="molecule type" value="Genomic_DNA"/>
</dbReference>
<dbReference type="PROSITE" id="PS51257">
    <property type="entry name" value="PROKAR_LIPOPROTEIN"/>
    <property type="match status" value="1"/>
</dbReference>
<dbReference type="SFLD" id="SFLDG01129">
    <property type="entry name" value="C1.5:_HAD__Beta-PGM__Phosphata"/>
    <property type="match status" value="1"/>
</dbReference>
<protein>
    <submittedName>
        <fullName evidence="4">Pyrimidine 5'-nucleotidase YjjG</fullName>
        <ecNumber evidence="4">3.1.3.5</ecNumber>
    </submittedName>
</protein>
<dbReference type="RefSeq" id="WP_119355820.1">
    <property type="nucleotide sequence ID" value="NZ_BJXM01000002.1"/>
</dbReference>
<dbReference type="InterPro" id="IPR006439">
    <property type="entry name" value="HAD-SF_hydro_IA"/>
</dbReference>
<dbReference type="GO" id="GO:0006564">
    <property type="term" value="P:L-serine biosynthetic process"/>
    <property type="evidence" value="ECO:0007669"/>
    <property type="project" value="InterPro"/>
</dbReference>
<dbReference type="SFLD" id="SFLDG01135">
    <property type="entry name" value="C1.5.6:_HAD__Beta-PGM__Phospha"/>
    <property type="match status" value="1"/>
</dbReference>
<keyword evidence="2 4" id="KW-0378">Hydrolase</keyword>
<comment type="caution">
    <text evidence="4">The sequence shown here is derived from an EMBL/GenBank/DDBJ whole genome shotgun (WGS) entry which is preliminary data.</text>
</comment>
<organism evidence="4 5">
    <name type="scientific">Meiothermus granaticius NBRC 107808</name>
    <dbReference type="NCBI Taxonomy" id="1227551"/>
    <lineage>
        <taxon>Bacteria</taxon>
        <taxon>Thermotogati</taxon>
        <taxon>Deinococcota</taxon>
        <taxon>Deinococci</taxon>
        <taxon>Thermales</taxon>
        <taxon>Thermaceae</taxon>
        <taxon>Meiothermus</taxon>
    </lineage>
</organism>
<sequence>MIRAVLFDLDETLILDHPVSLHALQSCAFYAASRYSLDWDRLILDFSRHAKQLWEGSPTFEYTERIGHSYGEGLWARYAQTHPALARLQEWAPQYRASAWSAALAEQQIEDPALTEALVQRFIRERQLYPRYPEVDSLLKTLAPGYKIGIVTNGVPELQRDKLEGCGLMPYVEAVAVSGELDLGKPEPGIFQSVCAALGVEPAECVMVGDNPERDVAGAIRAGMKSVWVDRGFKPRDARFQADLELRNLLELLPWLEQQS</sequence>
<dbReference type="Proteomes" id="UP000266178">
    <property type="component" value="Unassembled WGS sequence"/>
</dbReference>
<gene>
    <name evidence="4" type="primary">yjjG_1</name>
    <name evidence="4" type="ORF">Mgrana_00283</name>
</gene>
<dbReference type="SFLD" id="SFLDS00003">
    <property type="entry name" value="Haloacid_Dehalogenase"/>
    <property type="match status" value="1"/>
</dbReference>
<evidence type="ECO:0000256" key="2">
    <source>
        <dbReference type="ARBA" id="ARBA00022801"/>
    </source>
</evidence>
<evidence type="ECO:0000256" key="1">
    <source>
        <dbReference type="ARBA" id="ARBA00001946"/>
    </source>
</evidence>
<dbReference type="AlphaFoldDB" id="A0A399FBZ6"/>
<evidence type="ECO:0000313" key="5">
    <source>
        <dbReference type="Proteomes" id="UP000266178"/>
    </source>
</evidence>
<evidence type="ECO:0000313" key="4">
    <source>
        <dbReference type="EMBL" id="RIH93700.1"/>
    </source>
</evidence>
<dbReference type="PANTHER" id="PTHR46470">
    <property type="entry name" value="N-ACYLNEURAMINATE-9-PHOSPHATASE"/>
    <property type="match status" value="1"/>
</dbReference>
<keyword evidence="3" id="KW-0460">Magnesium</keyword>
<dbReference type="InterPro" id="IPR036412">
    <property type="entry name" value="HAD-like_sf"/>
</dbReference>
<dbReference type="InterPro" id="IPR023214">
    <property type="entry name" value="HAD_sf"/>
</dbReference>
<name>A0A399FBZ6_9DEIN</name>
<accession>A0A399FBZ6</accession>
<dbReference type="InterPro" id="IPR044266">
    <property type="entry name" value="PSP_YsaA"/>
</dbReference>
<dbReference type="OrthoDB" id="9797743at2"/>
<dbReference type="NCBIfam" id="TIGR01509">
    <property type="entry name" value="HAD-SF-IA-v3"/>
    <property type="match status" value="1"/>
</dbReference>
<dbReference type="Gene3D" id="3.40.50.1000">
    <property type="entry name" value="HAD superfamily/HAD-like"/>
    <property type="match status" value="1"/>
</dbReference>
<comment type="cofactor">
    <cofactor evidence="1">
        <name>Mg(2+)</name>
        <dbReference type="ChEBI" id="CHEBI:18420"/>
    </cofactor>
</comment>
<dbReference type="GO" id="GO:0036424">
    <property type="term" value="F:L-phosphoserine phosphatase activity"/>
    <property type="evidence" value="ECO:0007669"/>
    <property type="project" value="InterPro"/>
</dbReference>
<reference evidence="4 5" key="1">
    <citation type="submission" date="2018-08" db="EMBL/GenBank/DDBJ databases">
        <title>Meiothermus granaticius genome AF-68 sequencing project.</title>
        <authorList>
            <person name="Da Costa M.S."/>
            <person name="Albuquerque L."/>
            <person name="Raposo P."/>
            <person name="Froufe H.J.C."/>
            <person name="Barroso C.S."/>
            <person name="Egas C."/>
        </authorList>
    </citation>
    <scope>NUCLEOTIDE SEQUENCE [LARGE SCALE GENOMIC DNA]</scope>
    <source>
        <strain evidence="4 5">AF-68</strain>
    </source>
</reference>
<dbReference type="GO" id="GO:0008253">
    <property type="term" value="F:5'-nucleotidase activity"/>
    <property type="evidence" value="ECO:0007669"/>
    <property type="project" value="UniProtKB-EC"/>
</dbReference>
<dbReference type="Pfam" id="PF00702">
    <property type="entry name" value="Hydrolase"/>
    <property type="match status" value="1"/>
</dbReference>
<dbReference type="InterPro" id="IPR051400">
    <property type="entry name" value="HAD-like_hydrolase"/>
</dbReference>
<dbReference type="NCBIfam" id="TIGR01549">
    <property type="entry name" value="HAD-SF-IA-v1"/>
    <property type="match status" value="1"/>
</dbReference>
<dbReference type="EC" id="3.1.3.5" evidence="4"/>
<dbReference type="PANTHER" id="PTHR46470:SF3">
    <property type="entry name" value="N-ACYLNEURAMINATE-9-PHOSPHATASE"/>
    <property type="match status" value="1"/>
</dbReference>
<dbReference type="HAMAP" id="MF_02240">
    <property type="entry name" value="PSP"/>
    <property type="match status" value="1"/>
</dbReference>
<dbReference type="Gene3D" id="1.20.120.710">
    <property type="entry name" value="Haloacid dehalogenase hydrolase-like domain"/>
    <property type="match status" value="1"/>
</dbReference>
<evidence type="ECO:0000256" key="3">
    <source>
        <dbReference type="ARBA" id="ARBA00022842"/>
    </source>
</evidence>
<dbReference type="SUPFAM" id="SSF56784">
    <property type="entry name" value="HAD-like"/>
    <property type="match status" value="1"/>
</dbReference>
<keyword evidence="5" id="KW-1185">Reference proteome</keyword>